<evidence type="ECO:0000313" key="2">
    <source>
        <dbReference type="EMBL" id="MBB4842337.1"/>
    </source>
</evidence>
<gene>
    <name evidence="2" type="ORF">HNP55_000832</name>
</gene>
<feature type="compositionally biased region" description="Low complexity" evidence="1">
    <location>
        <begin position="233"/>
        <end position="258"/>
    </location>
</feature>
<comment type="caution">
    <text evidence="2">The sequence shown here is derived from an EMBL/GenBank/DDBJ whole genome shotgun (WGS) entry which is preliminary data.</text>
</comment>
<sequence length="799" mass="86715">MNSSESRLNPHLEAALQRIRTAVEQAAERCAEGLGLAALSAGMIKRRDALLAAQFQFRKQQGLFAQAFSQSLRKQISEVRQESPLASPRKEWTELSLMDDEQVDALVAADRIGLAIGHQSEWELREVESYAASLQLGERHPLRPEALGQALLNAVHAVSEEAEIRQILIDELTRAMAQEMRACYADIAALFRSRGLRPQDLRVRSVEAGGGGPSTRSSPLHSLSGQPADFSHSEAGPFAAASASGAGPGWASSSAGTGNYPGTGSGMGGGGSSGGTAAGRPGQIDPQLMDLLRRLAQVSQTLPSMPGTLPSETDGAASPNPANPAHWPMEGNSLAGGLPANLIQLHRDELRQAATGRLDHMVIDVVSSLFDQVLSDPKVPPQMARLLARLQLPVLRAALGDPSFFSTRRHPVRLFVNRMASLACAFEDFSEDPGRAFLGRVRELVEELVAGDFEHMPLYTAKLDALEHFIAEQISASLQSQGELPEKLARKELDLRLQQRYAKQLAAALQVVEMPDFLHNFLAQIWSQAIMHADRDLQGPPERVQRFRLLGRDLVMSVQPKGRTAQRQVFLGQLPGLMSTLAEGLDLIAWPDAARKQFYGELLPAHAESLKGQAPSALEANLLSRQLDGIFAVATPEEQSLGLPAPGLDLDLDLSSSEASQLGLIQEASVDWQGELDIDLSAEAPLQAADISISGLPAASEAPEPSSGELLIEHLHLGFSYQMHTGERWQKVRLAHVSAGRSFFIFTHGSKHQQTVTMTARMLKRLCESKRLRAFENAYLLERAMARTRKQLAEIGSKG</sequence>
<evidence type="ECO:0000256" key="1">
    <source>
        <dbReference type="SAM" id="MobiDB-lite"/>
    </source>
</evidence>
<dbReference type="EMBL" id="JACHLP010000001">
    <property type="protein sequence ID" value="MBB4842337.1"/>
    <property type="molecule type" value="Genomic_DNA"/>
</dbReference>
<evidence type="ECO:0000313" key="3">
    <source>
        <dbReference type="Proteomes" id="UP000562027"/>
    </source>
</evidence>
<dbReference type="AlphaFoldDB" id="A0A840LAE2"/>
<feature type="compositionally biased region" description="Polar residues" evidence="1">
    <location>
        <begin position="214"/>
        <end position="225"/>
    </location>
</feature>
<protein>
    <submittedName>
        <fullName evidence="2">Putative membrane protein YgcG</fullName>
    </submittedName>
</protein>
<keyword evidence="3" id="KW-1185">Reference proteome</keyword>
<reference evidence="2 3" key="1">
    <citation type="submission" date="2020-08" db="EMBL/GenBank/DDBJ databases">
        <title>Functional genomics of gut bacteria from endangered species of beetles.</title>
        <authorList>
            <person name="Carlos-Shanley C."/>
        </authorList>
    </citation>
    <scope>NUCLEOTIDE SEQUENCE [LARGE SCALE GENOMIC DNA]</scope>
    <source>
        <strain evidence="2 3">S00239</strain>
    </source>
</reference>
<dbReference type="RefSeq" id="WP_184296443.1">
    <property type="nucleotide sequence ID" value="NZ_JACHLP010000001.1"/>
</dbReference>
<organism evidence="2 3">
    <name type="scientific">Roseateles oligotrophus</name>
    <dbReference type="NCBI Taxonomy" id="1769250"/>
    <lineage>
        <taxon>Bacteria</taxon>
        <taxon>Pseudomonadati</taxon>
        <taxon>Pseudomonadota</taxon>
        <taxon>Betaproteobacteria</taxon>
        <taxon>Burkholderiales</taxon>
        <taxon>Sphaerotilaceae</taxon>
        <taxon>Roseateles</taxon>
    </lineage>
</organism>
<dbReference type="Pfam" id="PF07793">
    <property type="entry name" value="DUF1631"/>
    <property type="match status" value="1"/>
</dbReference>
<name>A0A840LAE2_9BURK</name>
<proteinExistence type="predicted"/>
<feature type="region of interest" description="Disordered" evidence="1">
    <location>
        <begin position="205"/>
        <end position="284"/>
    </location>
</feature>
<feature type="compositionally biased region" description="Gly residues" evidence="1">
    <location>
        <begin position="259"/>
        <end position="277"/>
    </location>
</feature>
<feature type="region of interest" description="Disordered" evidence="1">
    <location>
        <begin position="302"/>
        <end position="331"/>
    </location>
</feature>
<accession>A0A840LAE2</accession>
<dbReference type="InterPro" id="IPR012434">
    <property type="entry name" value="DUF1631"/>
</dbReference>
<dbReference type="Proteomes" id="UP000562027">
    <property type="component" value="Unassembled WGS sequence"/>
</dbReference>